<feature type="transmembrane region" description="Helical" evidence="2">
    <location>
        <begin position="176"/>
        <end position="200"/>
    </location>
</feature>
<evidence type="ECO:0000313" key="3">
    <source>
        <dbReference type="EMBL" id="EFL30208.1"/>
    </source>
</evidence>
<evidence type="ECO:0000256" key="2">
    <source>
        <dbReference type="SAM" id="Phobius"/>
    </source>
</evidence>
<keyword evidence="4" id="KW-1185">Reference proteome</keyword>
<keyword evidence="2" id="KW-0472">Membrane</keyword>
<dbReference type="Proteomes" id="UP000004184">
    <property type="component" value="Unassembled WGS sequence"/>
</dbReference>
<sequence length="272" mass="28364">MEVPGRRPGVRLRARRDRVRLRCARLTRTERTAGPTGTAGPGGRTSNRPGDDVTDPSRLRPEDRADFEAVLHLALSNGDIRGALRADPTGGASARLRAHALTHADEITAAAGEPYRTYLTVRASARKDAARPIGSGSLLPALAVLTPLVAATSAGALLLLGFLLQVSGAPGPLPGSLVAAGWTLALVAAVSGLLALCALLRSALGGRGVPTAGRVEQARLSWRQALLDRGMLPHLRRHLAPHSEAAATPCSPPDTLTPCPARARKDRTSCSD</sequence>
<accession>D9XBX7</accession>
<name>D9XBX7_STRVT</name>
<keyword evidence="2" id="KW-1133">Transmembrane helix</keyword>
<dbReference type="AlphaFoldDB" id="D9XBX7"/>
<evidence type="ECO:0000313" key="4">
    <source>
        <dbReference type="Proteomes" id="UP000004184"/>
    </source>
</evidence>
<evidence type="ECO:0000256" key="1">
    <source>
        <dbReference type="SAM" id="MobiDB-lite"/>
    </source>
</evidence>
<feature type="compositionally biased region" description="Basic and acidic residues" evidence="1">
    <location>
        <begin position="49"/>
        <end position="59"/>
    </location>
</feature>
<dbReference type="STRING" id="591159.SSQG_00726"/>
<reference evidence="4" key="1">
    <citation type="submission" date="2009-02" db="EMBL/GenBank/DDBJ databases">
        <title>Annotation of Streptomyces viridochromogenes strain DSM 40736.</title>
        <authorList>
            <consortium name="The Broad Institute Genome Sequencing Platform"/>
            <consortium name="Broad Institute Microbial Sequencing Center"/>
            <person name="Fischbach M."/>
            <person name="Godfrey P."/>
            <person name="Ward D."/>
            <person name="Young S."/>
            <person name="Zeng Q."/>
            <person name="Koehrsen M."/>
            <person name="Alvarado L."/>
            <person name="Berlin A.M."/>
            <person name="Bochicchio J."/>
            <person name="Borenstein D."/>
            <person name="Chapman S.B."/>
            <person name="Chen Z."/>
            <person name="Engels R."/>
            <person name="Freedman E."/>
            <person name="Gellesch M."/>
            <person name="Goldberg J."/>
            <person name="Griggs A."/>
            <person name="Gujja S."/>
            <person name="Heilman E.R."/>
            <person name="Heiman D.I."/>
            <person name="Hepburn T.A."/>
            <person name="Howarth C."/>
            <person name="Jen D."/>
            <person name="Larson L."/>
            <person name="Lewis B."/>
            <person name="Mehta T."/>
            <person name="Park D."/>
            <person name="Pearson M."/>
            <person name="Richards J."/>
            <person name="Roberts A."/>
            <person name="Saif S."/>
            <person name="Shea T.D."/>
            <person name="Shenoy N."/>
            <person name="Sisk P."/>
            <person name="Stolte C."/>
            <person name="Sykes S.N."/>
            <person name="Thomson T."/>
            <person name="Walk T."/>
            <person name="White J."/>
            <person name="Yandava C."/>
            <person name="Straight P."/>
            <person name="Clardy J."/>
            <person name="Hung D."/>
            <person name="Kolter R."/>
            <person name="Mekalanos J."/>
            <person name="Walker S."/>
            <person name="Walsh C.T."/>
            <person name="Wieland-Brown L.C."/>
            <person name="Haas B."/>
            <person name="Nusbaum C."/>
            <person name="Birren B."/>
        </authorList>
    </citation>
    <scope>NUCLEOTIDE SEQUENCE [LARGE SCALE GENOMIC DNA]</scope>
    <source>
        <strain evidence="4">DSM 40736 / JCM 4977 / BCRC 1201 / Tue 494</strain>
    </source>
</reference>
<feature type="transmembrane region" description="Helical" evidence="2">
    <location>
        <begin position="141"/>
        <end position="164"/>
    </location>
</feature>
<organism evidence="3 4">
    <name type="scientific">Streptomyces viridochromogenes (strain DSM 40736 / JCM 4977 / BCRC 1201 / Tue 494)</name>
    <dbReference type="NCBI Taxonomy" id="591159"/>
    <lineage>
        <taxon>Bacteria</taxon>
        <taxon>Bacillati</taxon>
        <taxon>Actinomycetota</taxon>
        <taxon>Actinomycetes</taxon>
        <taxon>Kitasatosporales</taxon>
        <taxon>Streptomycetaceae</taxon>
        <taxon>Streptomyces</taxon>
    </lineage>
</organism>
<feature type="region of interest" description="Disordered" evidence="1">
    <location>
        <begin position="243"/>
        <end position="272"/>
    </location>
</feature>
<gene>
    <name evidence="3" type="ORF">SSQG_00726</name>
</gene>
<protein>
    <submittedName>
        <fullName evidence="3">Predicted protein</fullName>
    </submittedName>
</protein>
<feature type="region of interest" description="Disordered" evidence="1">
    <location>
        <begin position="24"/>
        <end position="59"/>
    </location>
</feature>
<proteinExistence type="predicted"/>
<dbReference type="HOGENOM" id="CLU_063461_1_0_11"/>
<keyword evidence="2" id="KW-0812">Transmembrane</keyword>
<dbReference type="EMBL" id="GG657757">
    <property type="protein sequence ID" value="EFL30208.1"/>
    <property type="molecule type" value="Genomic_DNA"/>
</dbReference>
<dbReference type="eggNOG" id="ENOG5031EHB">
    <property type="taxonomic scope" value="Bacteria"/>
</dbReference>